<dbReference type="Proteomes" id="UP000005012">
    <property type="component" value="Chromosome"/>
</dbReference>
<accession>A0A140NQ42</accession>
<dbReference type="AlphaFoldDB" id="A0A140NQ42"/>
<sequence>MTRANDVIKYVEKRVNQTTRDVNDIEDLINEDFIESIEDVMHDNNENKYIDYMSILDFNASSIAMIYMFQLYKKVNKVFYTFERFFYHKNLNYILGYYDNYKRHKCFFNLAEQGEILLMDFACDDFRVGHLCYDKIIESIQSGKMAESLPMYTRPQKLGVLAIEILASEKNQTIDWESAGIPIDPFYQRFCQEALYHENHDVVAEWLITLCDKHVEWSALFGINTDEQSSTGYEIDMEILLAWPFEYQAVKNFRARHGLTTPIIDHTLLRTPMAIEHRPDMVGWKQTMPAIYNQIIDDIITINPELKVIHTLF</sequence>
<dbReference type="PATRIC" id="fig|1157951.4.peg.2959"/>
<organism evidence="1 2">
    <name type="scientific">Providencia stuartii (strain MRSN 2154)</name>
    <dbReference type="NCBI Taxonomy" id="1157951"/>
    <lineage>
        <taxon>Bacteria</taxon>
        <taxon>Pseudomonadati</taxon>
        <taxon>Pseudomonadota</taxon>
        <taxon>Gammaproteobacteria</taxon>
        <taxon>Enterobacterales</taxon>
        <taxon>Morganellaceae</taxon>
        <taxon>Providencia</taxon>
    </lineage>
</organism>
<dbReference type="KEGG" id="psi:S70_14705"/>
<dbReference type="RefSeq" id="WP_014657648.1">
    <property type="nucleotide sequence ID" value="NC_017731.1"/>
</dbReference>
<protein>
    <submittedName>
        <fullName evidence="1">Uncharacterized protein</fullName>
    </submittedName>
</protein>
<proteinExistence type="predicted"/>
<reference evidence="2" key="2">
    <citation type="submission" date="2012-04" db="EMBL/GenBank/DDBJ databases">
        <title>Complete genome sequence of Providencia stuartii clinical isolate MRSN 2154.</title>
        <authorList>
            <person name="Clifford R.J."/>
            <person name="Hang J."/>
            <person name="Riley M.C."/>
            <person name="Onmus-Leone F."/>
            <person name="Kuschner R.A."/>
            <person name="Lesho E.P."/>
            <person name="Waterman P.E."/>
        </authorList>
    </citation>
    <scope>NUCLEOTIDE SEQUENCE [LARGE SCALE GENOMIC DNA]</scope>
    <source>
        <strain evidence="2">MRSN 2154</strain>
    </source>
</reference>
<evidence type="ECO:0000313" key="1">
    <source>
        <dbReference type="EMBL" id="AFH94768.1"/>
    </source>
</evidence>
<reference evidence="1 2" key="1">
    <citation type="journal article" date="2012" name="J. Bacteriol.">
        <title>Complete Genome Sequence of Providencia stuartii Clinical Isolate MRSN 2154.</title>
        <authorList>
            <person name="Clifford R.J."/>
            <person name="Hang J."/>
            <person name="Riley M.C."/>
            <person name="Onmus-Leone F."/>
            <person name="Kuschner R.A."/>
            <person name="Lesho E.P."/>
            <person name="Waterman P.E."/>
        </authorList>
    </citation>
    <scope>NUCLEOTIDE SEQUENCE [LARGE SCALE GENOMIC DNA]</scope>
    <source>
        <strain evidence="1 2">MRSN 2154</strain>
    </source>
</reference>
<dbReference type="OrthoDB" id="6464972at2"/>
<dbReference type="HOGENOM" id="CLU_075772_0_0_6"/>
<dbReference type="GeneID" id="93520513"/>
<dbReference type="EMBL" id="CP003488">
    <property type="protein sequence ID" value="AFH94768.1"/>
    <property type="molecule type" value="Genomic_DNA"/>
</dbReference>
<name>A0A140NQ42_PROSM</name>
<gene>
    <name evidence="1" type="ordered locus">S70_14705</name>
</gene>
<evidence type="ECO:0000313" key="2">
    <source>
        <dbReference type="Proteomes" id="UP000005012"/>
    </source>
</evidence>